<accession>A0A0P0Y0W8</accession>
<gene>
    <name evidence="1" type="ordered locus">Os11g0258400</name>
</gene>
<name>A0A0P0Y0W8_ORYSJ</name>
<reference evidence="2" key="2">
    <citation type="journal article" date="2008" name="Nucleic Acids Res.">
        <title>The rice annotation project database (RAP-DB): 2008 update.</title>
        <authorList>
            <consortium name="The rice annotation project (RAP)"/>
        </authorList>
    </citation>
    <scope>GENOME REANNOTATION</scope>
    <source>
        <strain evidence="2">cv. Nipponbare</strain>
    </source>
</reference>
<dbReference type="AlphaFoldDB" id="A0A0P0Y0W8"/>
<dbReference type="EMBL" id="AP008217">
    <property type="protein sequence ID" value="BAF28004.1"/>
    <property type="molecule type" value="Genomic_DNA"/>
</dbReference>
<dbReference type="Gramene" id="Os11t0258400-01">
    <property type="protein sequence ID" value="Os11t0258400-01"/>
    <property type="gene ID" value="Os11g0258400"/>
</dbReference>
<dbReference type="OMA" id="RKAFMLC"/>
<organism evidence="1 2">
    <name type="scientific">Oryza sativa subsp. japonica</name>
    <name type="common">Rice</name>
    <dbReference type="NCBI Taxonomy" id="39947"/>
    <lineage>
        <taxon>Eukaryota</taxon>
        <taxon>Viridiplantae</taxon>
        <taxon>Streptophyta</taxon>
        <taxon>Embryophyta</taxon>
        <taxon>Tracheophyta</taxon>
        <taxon>Spermatophyta</taxon>
        <taxon>Magnoliopsida</taxon>
        <taxon>Liliopsida</taxon>
        <taxon>Poales</taxon>
        <taxon>Poaceae</taxon>
        <taxon>BOP clade</taxon>
        <taxon>Oryzoideae</taxon>
        <taxon>Oryzeae</taxon>
        <taxon>Oryzinae</taxon>
        <taxon>Oryza</taxon>
        <taxon>Oryza sativa</taxon>
    </lineage>
</organism>
<reference evidence="1 2" key="1">
    <citation type="journal article" date="2005" name="Nature">
        <title>The map-based sequence of the rice genome.</title>
        <authorList>
            <consortium name="International rice genome sequencing project (IRGSP)"/>
            <person name="Matsumoto T."/>
            <person name="Wu J."/>
            <person name="Kanamori H."/>
            <person name="Katayose Y."/>
            <person name="Fujisawa M."/>
            <person name="Namiki N."/>
            <person name="Mizuno H."/>
            <person name="Yamamoto K."/>
            <person name="Antonio B.A."/>
            <person name="Baba T."/>
            <person name="Sakata K."/>
            <person name="Nagamura Y."/>
            <person name="Aoki H."/>
            <person name="Arikawa K."/>
            <person name="Arita K."/>
            <person name="Bito T."/>
            <person name="Chiden Y."/>
            <person name="Fujitsuka N."/>
            <person name="Fukunaka R."/>
            <person name="Hamada M."/>
            <person name="Harada C."/>
            <person name="Hayashi A."/>
            <person name="Hijishita S."/>
            <person name="Honda M."/>
            <person name="Hosokawa S."/>
            <person name="Ichikawa Y."/>
            <person name="Idonuma A."/>
            <person name="Iijima M."/>
            <person name="Ikeda M."/>
            <person name="Ikeno M."/>
            <person name="Ito K."/>
            <person name="Ito S."/>
            <person name="Ito T."/>
            <person name="Ito Y."/>
            <person name="Ito Y."/>
            <person name="Iwabuchi A."/>
            <person name="Kamiya K."/>
            <person name="Karasawa W."/>
            <person name="Kurita K."/>
            <person name="Katagiri S."/>
            <person name="Kikuta A."/>
            <person name="Kobayashi H."/>
            <person name="Kobayashi N."/>
            <person name="Machita K."/>
            <person name="Maehara T."/>
            <person name="Masukawa M."/>
            <person name="Mizubayashi T."/>
            <person name="Mukai Y."/>
            <person name="Nagasaki H."/>
            <person name="Nagata Y."/>
            <person name="Naito S."/>
            <person name="Nakashima M."/>
            <person name="Nakama Y."/>
            <person name="Nakamichi Y."/>
            <person name="Nakamura M."/>
            <person name="Meguro A."/>
            <person name="Negishi M."/>
            <person name="Ohta I."/>
            <person name="Ohta T."/>
            <person name="Okamoto M."/>
            <person name="Ono N."/>
            <person name="Saji S."/>
            <person name="Sakaguchi M."/>
            <person name="Sakai K."/>
            <person name="Shibata M."/>
            <person name="Shimokawa T."/>
            <person name="Song J."/>
            <person name="Takazaki Y."/>
            <person name="Terasawa K."/>
            <person name="Tsugane M."/>
            <person name="Tsuji K."/>
            <person name="Ueda S."/>
            <person name="Waki K."/>
            <person name="Yamagata H."/>
            <person name="Yamamoto M."/>
            <person name="Yamamoto S."/>
            <person name="Yamane H."/>
            <person name="Yoshiki S."/>
            <person name="Yoshihara R."/>
            <person name="Yukawa K."/>
            <person name="Zhong H."/>
            <person name="Yano M."/>
            <person name="Yuan Q."/>
            <person name="Ouyang S."/>
            <person name="Liu J."/>
            <person name="Jones K.M."/>
            <person name="Gansberger K."/>
            <person name="Moffat K."/>
            <person name="Hill J."/>
            <person name="Bera J."/>
            <person name="Fadrosh D."/>
            <person name="Jin S."/>
            <person name="Johri S."/>
            <person name="Kim M."/>
            <person name="Overton L."/>
            <person name="Reardon M."/>
            <person name="Tsitrin T."/>
            <person name="Vuong H."/>
            <person name="Weaver B."/>
            <person name="Ciecko A."/>
            <person name="Tallon L."/>
            <person name="Jackson J."/>
            <person name="Pai G."/>
            <person name="Aken S.V."/>
            <person name="Utterback T."/>
            <person name="Reidmuller S."/>
            <person name="Feldblyum T."/>
            <person name="Hsiao J."/>
            <person name="Zismann V."/>
            <person name="Iobst S."/>
            <person name="de Vazeille A.R."/>
            <person name="Buell C.R."/>
            <person name="Ying K."/>
            <person name="Li Y."/>
            <person name="Lu T."/>
            <person name="Huang Y."/>
            <person name="Zhao Q."/>
            <person name="Feng Q."/>
            <person name="Zhang L."/>
            <person name="Zhu J."/>
            <person name="Weng Q."/>
            <person name="Mu J."/>
            <person name="Lu Y."/>
            <person name="Fan D."/>
            <person name="Liu Y."/>
            <person name="Guan J."/>
            <person name="Zhang Y."/>
            <person name="Yu S."/>
            <person name="Liu X."/>
            <person name="Zhang Y."/>
            <person name="Hong G."/>
            <person name="Han B."/>
            <person name="Choisne N."/>
            <person name="Demange N."/>
            <person name="Orjeda G."/>
            <person name="Samain S."/>
            <person name="Cattolico L."/>
            <person name="Pelletier E."/>
            <person name="Couloux A."/>
            <person name="Segurens B."/>
            <person name="Wincker P."/>
            <person name="D'Hont A."/>
            <person name="Scarpelli C."/>
            <person name="Weissenbach J."/>
            <person name="Salanoubat M."/>
            <person name="Quetier F."/>
            <person name="Yu Y."/>
            <person name="Kim H.R."/>
            <person name="Rambo T."/>
            <person name="Currie J."/>
            <person name="Collura K."/>
            <person name="Luo M."/>
            <person name="Yang T."/>
            <person name="Ammiraju J.S.S."/>
            <person name="Engler F."/>
            <person name="Soderlund C."/>
            <person name="Wing R.A."/>
            <person name="Palmer L.E."/>
            <person name="de la Bastide M."/>
            <person name="Spiegel L."/>
            <person name="Nascimento L."/>
            <person name="Zutavern T."/>
            <person name="O'Shaughnessy A."/>
            <person name="Dike S."/>
            <person name="Dedhia N."/>
            <person name="Preston R."/>
            <person name="Balija V."/>
            <person name="McCombie W.R."/>
            <person name="Chow T."/>
            <person name="Chen H."/>
            <person name="Chung M."/>
            <person name="Chen C."/>
            <person name="Shaw J."/>
            <person name="Wu H."/>
            <person name="Hsiao K."/>
            <person name="Chao Y."/>
            <person name="Chu M."/>
            <person name="Cheng C."/>
            <person name="Hour A."/>
            <person name="Lee P."/>
            <person name="Lin S."/>
            <person name="Lin Y."/>
            <person name="Liou J."/>
            <person name="Liu S."/>
            <person name="Hsing Y."/>
            <person name="Raghuvanshi S."/>
            <person name="Mohanty A."/>
            <person name="Bharti A.K."/>
            <person name="Gaur A."/>
            <person name="Gupta V."/>
            <person name="Kumar D."/>
            <person name="Ravi V."/>
            <person name="Vij S."/>
            <person name="Kapur A."/>
            <person name="Khurana P."/>
            <person name="Khurana P."/>
            <person name="Khurana J.P."/>
            <person name="Tyagi A.K."/>
            <person name="Gaikwad K."/>
            <person name="Singh A."/>
            <person name="Dalal V."/>
            <person name="Srivastava S."/>
            <person name="Dixit A."/>
            <person name="Pal A.K."/>
            <person name="Ghazi I.A."/>
            <person name="Yadav M."/>
            <person name="Pandit A."/>
            <person name="Bhargava A."/>
            <person name="Sureshbabu K."/>
            <person name="Batra K."/>
            <person name="Sharma T.R."/>
            <person name="Mohapatra T."/>
            <person name="Singh N.K."/>
            <person name="Messing J."/>
            <person name="Nelson A.B."/>
            <person name="Fuks G."/>
            <person name="Kavchok S."/>
            <person name="Keizer G."/>
            <person name="Linton E."/>
            <person name="Llaca V."/>
            <person name="Song R."/>
            <person name="Tanyolac B."/>
            <person name="Young S."/>
            <person name="Ho-Il K."/>
            <person name="Hahn J.H."/>
            <person name="Sangsakoo G."/>
            <person name="Vanavichit A."/>
            <person name="de Mattos Luiz.A.T."/>
            <person name="Zimmer P.D."/>
            <person name="Malone G."/>
            <person name="Dellagostin O."/>
            <person name="de Oliveira A.C."/>
            <person name="Bevan M."/>
            <person name="Bancroft I."/>
            <person name="Minx P."/>
            <person name="Cordum H."/>
            <person name="Wilson R."/>
            <person name="Cheng Z."/>
            <person name="Jin W."/>
            <person name="Jiang J."/>
            <person name="Leong S.A."/>
            <person name="Iwama H."/>
            <person name="Gojobori T."/>
            <person name="Itoh T."/>
            <person name="Niimura Y."/>
            <person name="Fujii Y."/>
            <person name="Habara T."/>
            <person name="Sakai H."/>
            <person name="Sato Y."/>
            <person name="Wilson G."/>
            <person name="Kumar K."/>
            <person name="McCouch S."/>
            <person name="Juretic N."/>
            <person name="Hoen D."/>
            <person name="Wright S."/>
            <person name="Bruskiewich R."/>
            <person name="Bureau T."/>
            <person name="Miyao A."/>
            <person name="Hirochika H."/>
            <person name="Nishikawa T."/>
            <person name="Kadowaki K."/>
            <person name="Sugiura M."/>
            <person name="Burr B."/>
            <person name="Sasaki T."/>
        </authorList>
    </citation>
    <scope>NUCLEOTIDE SEQUENCE [LARGE SCALE GENOMIC DNA]</scope>
    <source>
        <strain evidence="2">cv. Nipponbare</strain>
    </source>
</reference>
<proteinExistence type="predicted"/>
<evidence type="ECO:0000313" key="1">
    <source>
        <dbReference type="EMBL" id="BAF28004.1"/>
    </source>
</evidence>
<dbReference type="Proteomes" id="UP000000763">
    <property type="component" value="Chromosome 11"/>
</dbReference>
<dbReference type="KEGG" id="dosa:Os11g0258400"/>
<evidence type="ECO:0000313" key="2">
    <source>
        <dbReference type="Proteomes" id="UP000000763"/>
    </source>
</evidence>
<sequence length="88" mass="9547">MSASLRRKAFMLCSSSFMVRISSFTPLKLLLHCLSTRAGSFPRTELSTPVATLTMVCSICDLRCMFGGNSKSSLLHRCRAQGGGRASL</sequence>
<protein>
    <submittedName>
        <fullName evidence="1">Os11g0258400 protein</fullName>
    </submittedName>
</protein>